<proteinExistence type="predicted"/>
<name>A0A024FXF1_9STRA</name>
<evidence type="ECO:0000313" key="2">
    <source>
        <dbReference type="Proteomes" id="UP000053237"/>
    </source>
</evidence>
<sequence length="125" mass="13922">MASWPKYEVDCGNYNQLGYVVDRTTYRVRGKCKDIATPFVFDCDFSTPSVSYMAKPSFLTENALQSGTFKRQSITISAISEDLAHERGGFRIRFVFQTTFNTLIGGEIGSTPTVLQASFYGAQDS</sequence>
<gene>
    <name evidence="1" type="ORF">BN9_127590</name>
</gene>
<organism evidence="1 2">
    <name type="scientific">Albugo candida</name>
    <dbReference type="NCBI Taxonomy" id="65357"/>
    <lineage>
        <taxon>Eukaryota</taxon>
        <taxon>Sar</taxon>
        <taxon>Stramenopiles</taxon>
        <taxon>Oomycota</taxon>
        <taxon>Peronosporomycetes</taxon>
        <taxon>Albuginales</taxon>
        <taxon>Albuginaceae</taxon>
        <taxon>Albugo</taxon>
    </lineage>
</organism>
<keyword evidence="2" id="KW-1185">Reference proteome</keyword>
<dbReference type="InParanoid" id="A0A024FXF1"/>
<protein>
    <submittedName>
        <fullName evidence="1">Uncharacterized protein</fullName>
    </submittedName>
</protein>
<accession>A0A024FXF1</accession>
<dbReference type="EMBL" id="CAIX01000947">
    <property type="protein sequence ID" value="CCI11339.1"/>
    <property type="molecule type" value="Genomic_DNA"/>
</dbReference>
<reference evidence="1 2" key="1">
    <citation type="submission" date="2012-05" db="EMBL/GenBank/DDBJ databases">
        <title>Recombination and specialization in a pathogen metapopulation.</title>
        <authorList>
            <person name="Gardiner A."/>
            <person name="Kemen E."/>
            <person name="Schultz-Larsen T."/>
            <person name="MacLean D."/>
            <person name="Van Oosterhout C."/>
            <person name="Jones J.D.G."/>
        </authorList>
    </citation>
    <scope>NUCLEOTIDE SEQUENCE [LARGE SCALE GENOMIC DNA]</scope>
    <source>
        <strain evidence="1 2">Ac Nc2</strain>
    </source>
</reference>
<dbReference type="AlphaFoldDB" id="A0A024FXF1"/>
<dbReference type="Proteomes" id="UP000053237">
    <property type="component" value="Unassembled WGS sequence"/>
</dbReference>
<comment type="caution">
    <text evidence="1">The sequence shown here is derived from an EMBL/GenBank/DDBJ whole genome shotgun (WGS) entry which is preliminary data.</text>
</comment>
<evidence type="ECO:0000313" key="1">
    <source>
        <dbReference type="EMBL" id="CCI11339.1"/>
    </source>
</evidence>